<dbReference type="Gene3D" id="3.40.50.300">
    <property type="entry name" value="P-loop containing nucleotide triphosphate hydrolases"/>
    <property type="match status" value="1"/>
</dbReference>
<dbReference type="GeneID" id="14890731"/>
<dbReference type="SMART" id="SM00173">
    <property type="entry name" value="RAS"/>
    <property type="match status" value="1"/>
</dbReference>
<dbReference type="PANTHER" id="PTHR24070">
    <property type="entry name" value="RAS, DI-RAS, AND RHEB FAMILY MEMBERS OF SMALL GTPASE SUPERFAMILY"/>
    <property type="match status" value="1"/>
</dbReference>
<proteinExistence type="inferred from homology"/>
<evidence type="ECO:0000313" key="5">
    <source>
        <dbReference type="Proteomes" id="UP000014680"/>
    </source>
</evidence>
<dbReference type="EMBL" id="KB206450">
    <property type="protein sequence ID" value="ELP91719.1"/>
    <property type="molecule type" value="Genomic_DNA"/>
</dbReference>
<dbReference type="InterPro" id="IPR001806">
    <property type="entry name" value="Small_GTPase"/>
</dbReference>
<dbReference type="GO" id="GO:0005525">
    <property type="term" value="F:GTP binding"/>
    <property type="evidence" value="ECO:0007669"/>
    <property type="project" value="UniProtKB-KW"/>
</dbReference>
<evidence type="ECO:0000313" key="4">
    <source>
        <dbReference type="EMBL" id="ELP91719.1"/>
    </source>
</evidence>
<dbReference type="OrthoDB" id="6244375at2759"/>
<dbReference type="Proteomes" id="UP000014680">
    <property type="component" value="Unassembled WGS sequence"/>
</dbReference>
<organism evidence="4 5">
    <name type="scientific">Entamoeba invadens IP1</name>
    <dbReference type="NCBI Taxonomy" id="370355"/>
    <lineage>
        <taxon>Eukaryota</taxon>
        <taxon>Amoebozoa</taxon>
        <taxon>Evosea</taxon>
        <taxon>Archamoebae</taxon>
        <taxon>Mastigamoebida</taxon>
        <taxon>Entamoebidae</taxon>
        <taxon>Entamoeba</taxon>
    </lineage>
</organism>
<dbReference type="VEuPathDB" id="AmoebaDB:EIN_520460"/>
<dbReference type="RefSeq" id="XP_004258490.1">
    <property type="nucleotide sequence ID" value="XM_004258442.1"/>
</dbReference>
<dbReference type="NCBIfam" id="TIGR00231">
    <property type="entry name" value="small_GTP"/>
    <property type="match status" value="1"/>
</dbReference>
<sequence length="194" mass="22374">MPQTVYITLLGKQGVGKTSTDNRFHFGKFIEHYNPPISTSEIPNRVLKVLDHDISVEVLDVVGDDEFSFGEYDFIKKGEGFILFYAINSKKSYLQVQSKYNKILQIKDMMEEELPQKYCLVLCGNKIDLSCERTVEKGDGQDLANKLNATFFEVSAKTGERVDEMYNHIVYSVFLEKQKDFNTIKKKKKKCILM</sequence>
<keyword evidence="2" id="KW-0547">Nucleotide-binding</keyword>
<protein>
    <submittedName>
        <fullName evidence="4">Uncharacterized protein</fullName>
    </submittedName>
</protein>
<dbReference type="PROSITE" id="PS51419">
    <property type="entry name" value="RAB"/>
    <property type="match status" value="1"/>
</dbReference>
<evidence type="ECO:0000256" key="2">
    <source>
        <dbReference type="ARBA" id="ARBA00022741"/>
    </source>
</evidence>
<evidence type="ECO:0000256" key="1">
    <source>
        <dbReference type="ARBA" id="ARBA00010142"/>
    </source>
</evidence>
<reference evidence="4 5" key="1">
    <citation type="submission" date="2012-10" db="EMBL/GenBank/DDBJ databases">
        <authorList>
            <person name="Zafar N."/>
            <person name="Inman J."/>
            <person name="Hall N."/>
            <person name="Lorenzi H."/>
            <person name="Caler E."/>
        </authorList>
    </citation>
    <scope>NUCLEOTIDE SEQUENCE [LARGE SCALE GENOMIC DNA]</scope>
    <source>
        <strain evidence="4 5">IP1</strain>
    </source>
</reference>
<keyword evidence="3" id="KW-0342">GTP-binding</keyword>
<dbReference type="GO" id="GO:0003924">
    <property type="term" value="F:GTPase activity"/>
    <property type="evidence" value="ECO:0007669"/>
    <property type="project" value="InterPro"/>
</dbReference>
<dbReference type="SMART" id="SM00175">
    <property type="entry name" value="RAB"/>
    <property type="match status" value="1"/>
</dbReference>
<dbReference type="KEGG" id="eiv:EIN_520460"/>
<accession>A0A0A1U9V1</accession>
<dbReference type="InterPro" id="IPR005225">
    <property type="entry name" value="Small_GTP-bd"/>
</dbReference>
<dbReference type="GO" id="GO:0016020">
    <property type="term" value="C:membrane"/>
    <property type="evidence" value="ECO:0007669"/>
    <property type="project" value="InterPro"/>
</dbReference>
<dbReference type="OMA" id="ITVANKM"/>
<keyword evidence="5" id="KW-1185">Reference proteome</keyword>
<dbReference type="SUPFAM" id="SSF52540">
    <property type="entry name" value="P-loop containing nucleoside triphosphate hydrolases"/>
    <property type="match status" value="1"/>
</dbReference>
<dbReference type="AlphaFoldDB" id="A0A0A1U9V1"/>
<dbReference type="GO" id="GO:0007165">
    <property type="term" value="P:signal transduction"/>
    <property type="evidence" value="ECO:0007669"/>
    <property type="project" value="InterPro"/>
</dbReference>
<dbReference type="SMART" id="SM00174">
    <property type="entry name" value="RHO"/>
    <property type="match status" value="1"/>
</dbReference>
<name>A0A0A1U9V1_ENTIV</name>
<dbReference type="Pfam" id="PF00071">
    <property type="entry name" value="Ras"/>
    <property type="match status" value="1"/>
</dbReference>
<dbReference type="InterPro" id="IPR020849">
    <property type="entry name" value="Small_GTPase_Ras-type"/>
</dbReference>
<comment type="similarity">
    <text evidence="1">Belongs to the small GTPase superfamily. Rho family.</text>
</comment>
<dbReference type="InterPro" id="IPR027417">
    <property type="entry name" value="P-loop_NTPase"/>
</dbReference>
<evidence type="ECO:0000256" key="3">
    <source>
        <dbReference type="ARBA" id="ARBA00023134"/>
    </source>
</evidence>
<gene>
    <name evidence="4" type="ORF">EIN_520460</name>
</gene>
<dbReference type="PROSITE" id="PS51421">
    <property type="entry name" value="RAS"/>
    <property type="match status" value="1"/>
</dbReference>
<dbReference type="PRINTS" id="PR00449">
    <property type="entry name" value="RASTRNSFRMNG"/>
</dbReference>